<dbReference type="OrthoDB" id="10467126at2759"/>
<evidence type="ECO:0000313" key="3">
    <source>
        <dbReference type="Proteomes" id="UP000274504"/>
    </source>
</evidence>
<feature type="region of interest" description="Disordered" evidence="1">
    <location>
        <begin position="67"/>
        <end position="86"/>
    </location>
</feature>
<dbReference type="WBParaSite" id="HDID_0000548201-mRNA-1">
    <property type="protein sequence ID" value="HDID_0000548201-mRNA-1"/>
    <property type="gene ID" value="HDID_0000548201"/>
</dbReference>
<dbReference type="Proteomes" id="UP000274504">
    <property type="component" value="Unassembled WGS sequence"/>
</dbReference>
<gene>
    <name evidence="2" type="ORF">HDID_LOCUS5480</name>
</gene>
<accession>A0A0R3SKL7</accession>
<organism evidence="4">
    <name type="scientific">Hymenolepis diminuta</name>
    <name type="common">Rat tapeworm</name>
    <dbReference type="NCBI Taxonomy" id="6216"/>
    <lineage>
        <taxon>Eukaryota</taxon>
        <taxon>Metazoa</taxon>
        <taxon>Spiralia</taxon>
        <taxon>Lophotrochozoa</taxon>
        <taxon>Platyhelminthes</taxon>
        <taxon>Cestoda</taxon>
        <taxon>Eucestoda</taxon>
        <taxon>Cyclophyllidea</taxon>
        <taxon>Hymenolepididae</taxon>
        <taxon>Hymenolepis</taxon>
    </lineage>
</organism>
<evidence type="ECO:0000256" key="1">
    <source>
        <dbReference type="SAM" id="MobiDB-lite"/>
    </source>
</evidence>
<reference evidence="4" key="1">
    <citation type="submission" date="2017-02" db="UniProtKB">
        <authorList>
            <consortium name="WormBaseParasite"/>
        </authorList>
    </citation>
    <scope>IDENTIFICATION</scope>
</reference>
<evidence type="ECO:0000313" key="4">
    <source>
        <dbReference type="WBParaSite" id="HDID_0000548201-mRNA-1"/>
    </source>
</evidence>
<reference evidence="2 3" key="2">
    <citation type="submission" date="2018-11" db="EMBL/GenBank/DDBJ databases">
        <authorList>
            <consortium name="Pathogen Informatics"/>
        </authorList>
    </citation>
    <scope>NUCLEOTIDE SEQUENCE [LARGE SCALE GENOMIC DNA]</scope>
</reference>
<name>A0A0R3SKL7_HYMDI</name>
<protein>
    <submittedName>
        <fullName evidence="4">GOLGA2L5 domain-containing protein</fullName>
    </submittedName>
</protein>
<feature type="compositionally biased region" description="Basic and acidic residues" evidence="1">
    <location>
        <begin position="69"/>
        <end position="79"/>
    </location>
</feature>
<sequence>MSAQTRIRDLESELQTLTHKLQQQPPPSPKVNGVSASVAAVSEKLTAAEARSEELAAEVKRLQSALENSESHFIEEKKRSTQLSKS</sequence>
<dbReference type="EMBL" id="UYSG01002864">
    <property type="protein sequence ID" value="VDL57798.1"/>
    <property type="molecule type" value="Genomic_DNA"/>
</dbReference>
<proteinExistence type="predicted"/>
<evidence type="ECO:0000313" key="2">
    <source>
        <dbReference type="EMBL" id="VDL57798.1"/>
    </source>
</evidence>
<dbReference type="AlphaFoldDB" id="A0A0R3SKL7"/>